<dbReference type="PANTHER" id="PTHR11439:SF440">
    <property type="entry name" value="INTEGRASE CATALYTIC DOMAIN-CONTAINING PROTEIN"/>
    <property type="match status" value="1"/>
</dbReference>
<comment type="caution">
    <text evidence="1">The sequence shown here is derived from an EMBL/GenBank/DDBJ whole genome shotgun (WGS) entry which is preliminary data.</text>
</comment>
<dbReference type="AlphaFoldDB" id="A0A5A7TXI6"/>
<dbReference type="STRING" id="1194695.A0A5A7TXI6"/>
<sequence length="139" mass="16019">MRAPYEDHIEEVNRTLRIDRKSTLGYCTFVRGNLVTLRSKKQSVMARSSTEIEYRAMNLGIFAISIANNSVEHERTKHVEIDRHFTNERLNSGSICIPYISSSQHIVDVLTKTLLIPNFKFCVSKLTSLIFTSQHDREC</sequence>
<proteinExistence type="predicted"/>
<evidence type="ECO:0000313" key="1">
    <source>
        <dbReference type="EMBL" id="KAA0047900.1"/>
    </source>
</evidence>
<dbReference type="Proteomes" id="UP000321393">
    <property type="component" value="Unassembled WGS sequence"/>
</dbReference>
<gene>
    <name evidence="1" type="ORF">E6C27_scaffold133G001780</name>
</gene>
<reference evidence="1 2" key="1">
    <citation type="submission" date="2019-08" db="EMBL/GenBank/DDBJ databases">
        <title>Draft genome sequences of two oriental melons (Cucumis melo L. var makuwa).</title>
        <authorList>
            <person name="Kwon S.-Y."/>
        </authorList>
    </citation>
    <scope>NUCLEOTIDE SEQUENCE [LARGE SCALE GENOMIC DNA]</scope>
    <source>
        <strain evidence="2">cv. SW 3</strain>
        <tissue evidence="1">Leaf</tissue>
    </source>
</reference>
<evidence type="ECO:0000313" key="2">
    <source>
        <dbReference type="Proteomes" id="UP000321393"/>
    </source>
</evidence>
<dbReference type="OrthoDB" id="414945at2759"/>
<dbReference type="CDD" id="cd09272">
    <property type="entry name" value="RNase_HI_RT_Ty1"/>
    <property type="match status" value="1"/>
</dbReference>
<organism evidence="1 2">
    <name type="scientific">Cucumis melo var. makuwa</name>
    <name type="common">Oriental melon</name>
    <dbReference type="NCBI Taxonomy" id="1194695"/>
    <lineage>
        <taxon>Eukaryota</taxon>
        <taxon>Viridiplantae</taxon>
        <taxon>Streptophyta</taxon>
        <taxon>Embryophyta</taxon>
        <taxon>Tracheophyta</taxon>
        <taxon>Spermatophyta</taxon>
        <taxon>Magnoliopsida</taxon>
        <taxon>eudicotyledons</taxon>
        <taxon>Gunneridae</taxon>
        <taxon>Pentapetalae</taxon>
        <taxon>rosids</taxon>
        <taxon>fabids</taxon>
        <taxon>Cucurbitales</taxon>
        <taxon>Cucurbitaceae</taxon>
        <taxon>Benincaseae</taxon>
        <taxon>Cucumis</taxon>
    </lineage>
</organism>
<name>A0A5A7TXI6_CUCMM</name>
<protein>
    <submittedName>
        <fullName evidence="1">Mitochondrial protein</fullName>
    </submittedName>
</protein>
<dbReference type="PANTHER" id="PTHR11439">
    <property type="entry name" value="GAG-POL-RELATED RETROTRANSPOSON"/>
    <property type="match status" value="1"/>
</dbReference>
<dbReference type="EMBL" id="SSTE01013041">
    <property type="protein sequence ID" value="KAA0047900.1"/>
    <property type="molecule type" value="Genomic_DNA"/>
</dbReference>
<accession>A0A5A7TXI6</accession>